<keyword evidence="3" id="KW-0812">Transmembrane</keyword>
<reference evidence="4 5" key="1">
    <citation type="submission" date="2016-10" db="EMBL/GenBank/DDBJ databases">
        <authorList>
            <person name="de Groot N.N."/>
        </authorList>
    </citation>
    <scope>NUCLEOTIDE SEQUENCE [LARGE SCALE GENOMIC DNA]</scope>
    <source>
        <strain evidence="4 5">DSM 797</strain>
    </source>
</reference>
<keyword evidence="3" id="KW-1133">Transmembrane helix</keyword>
<feature type="transmembrane region" description="Helical" evidence="3">
    <location>
        <begin position="411"/>
        <end position="434"/>
    </location>
</feature>
<sequence>MKLSKSIDKNYDIISSKLEIKDSFDIIAREIYIGGRKSYLFFVDGLIKDDVTERILNNIMNISNDEMNQVKNIQSFMNKYIAHIEVDKESDIEKIATSVLVGPMAIVIDGYDECMLLDVRTYPARGTEEPPNEQTLKGPRDGFVETIVMNTALIRRRIRDEKLVFEMTNIGNKTKTDVSIGYIKGCADEKVIDFVKKELEDINVRGLEMGQQSLVEALTKSKWYNPFPKIKTTQRPDVAAAHINEGKIVIIIDTSPNVIILPTSIFDFMQNADDYYQPIITGNYLRFTRNFTLLMTLILTPMYLLLLEYINVLPQWIRFIEPDKGFAVPIIIQFVLLEIAVDALKLASLNTPGSLGMSLSVVGALILGDFAIKTGWFVPETILYMAIVSLGSFAQSSVELGFALKICRMLLLILTGIFGVWGFIAGIIITFLLMATNRTIEGQSYLYPLYPFDRIALMRQIFRTPIRSSKNNKN</sequence>
<dbReference type="AlphaFoldDB" id="A0A1G9M2K2"/>
<evidence type="ECO:0000256" key="3">
    <source>
        <dbReference type="SAM" id="Phobius"/>
    </source>
</evidence>
<evidence type="ECO:0000313" key="5">
    <source>
        <dbReference type="Proteomes" id="UP000199068"/>
    </source>
</evidence>
<dbReference type="RefSeq" id="WP_092724757.1">
    <property type="nucleotide sequence ID" value="NZ_FNGW01000003.1"/>
</dbReference>
<dbReference type="PANTHER" id="PTHR22550:SF9">
    <property type="entry name" value="STAGE V SPORULATION PROTEIN AF"/>
    <property type="match status" value="1"/>
</dbReference>
<feature type="transmembrane region" description="Helical" evidence="3">
    <location>
        <begin position="382"/>
        <end position="404"/>
    </location>
</feature>
<protein>
    <submittedName>
        <fullName evidence="4">Stage V sporulation protein AF</fullName>
    </submittedName>
</protein>
<keyword evidence="5" id="KW-1185">Reference proteome</keyword>
<dbReference type="Proteomes" id="UP000199068">
    <property type="component" value="Unassembled WGS sequence"/>
</dbReference>
<dbReference type="InterPro" id="IPR004995">
    <property type="entry name" value="Spore_Ger"/>
</dbReference>
<proteinExistence type="inferred from homology"/>
<keyword evidence="2 3" id="KW-0472">Membrane</keyword>
<feature type="transmembrane region" description="Helical" evidence="3">
    <location>
        <begin position="287"/>
        <end position="306"/>
    </location>
</feature>
<comment type="similarity">
    <text evidence="1">Belongs to the GerABKA family.</text>
</comment>
<feature type="transmembrane region" description="Helical" evidence="3">
    <location>
        <begin position="326"/>
        <end position="344"/>
    </location>
</feature>
<dbReference type="Pfam" id="PF03323">
    <property type="entry name" value="GerA"/>
    <property type="match status" value="1"/>
</dbReference>
<dbReference type="GO" id="GO:0016020">
    <property type="term" value="C:membrane"/>
    <property type="evidence" value="ECO:0007669"/>
    <property type="project" value="InterPro"/>
</dbReference>
<organism evidence="4 5">
    <name type="scientific">Romboutsia lituseburensis DSM 797</name>
    <dbReference type="NCBI Taxonomy" id="1121325"/>
    <lineage>
        <taxon>Bacteria</taxon>
        <taxon>Bacillati</taxon>
        <taxon>Bacillota</taxon>
        <taxon>Clostridia</taxon>
        <taxon>Peptostreptococcales</taxon>
        <taxon>Peptostreptococcaceae</taxon>
        <taxon>Romboutsia</taxon>
    </lineage>
</organism>
<evidence type="ECO:0000256" key="1">
    <source>
        <dbReference type="ARBA" id="ARBA00005278"/>
    </source>
</evidence>
<dbReference type="InterPro" id="IPR050768">
    <property type="entry name" value="UPF0353/GerABKA_families"/>
</dbReference>
<evidence type="ECO:0000256" key="2">
    <source>
        <dbReference type="ARBA" id="ARBA00023136"/>
    </source>
</evidence>
<name>A0A1G9M2K2_9FIRM</name>
<evidence type="ECO:0000313" key="4">
    <source>
        <dbReference type="EMBL" id="SDL68499.1"/>
    </source>
</evidence>
<dbReference type="PIRSF" id="PIRSF005690">
    <property type="entry name" value="GerBA"/>
    <property type="match status" value="1"/>
</dbReference>
<dbReference type="PANTHER" id="PTHR22550">
    <property type="entry name" value="SPORE GERMINATION PROTEIN"/>
    <property type="match status" value="1"/>
</dbReference>
<dbReference type="STRING" id="1121325.SAMN04515677_10343"/>
<feature type="transmembrane region" description="Helical" evidence="3">
    <location>
        <begin position="356"/>
        <end position="376"/>
    </location>
</feature>
<dbReference type="EMBL" id="FNGW01000003">
    <property type="protein sequence ID" value="SDL68499.1"/>
    <property type="molecule type" value="Genomic_DNA"/>
</dbReference>
<accession>A0A1G9M2K2</accession>
<dbReference type="GO" id="GO:0009847">
    <property type="term" value="P:spore germination"/>
    <property type="evidence" value="ECO:0007669"/>
    <property type="project" value="InterPro"/>
</dbReference>
<gene>
    <name evidence="4" type="ORF">SAMN04515677_10343</name>
</gene>